<sequence length="764" mass="83894">MNTANLMVKGGVSQYGDGLSGLISGTKGFNFDHDRGNITIFGQYNTTQGIRQRDRDWSANPQLSNPVAGPGVTPVYGSSIPPAARVLDASGNLNLVSDQNGTTFHDFTKADRFNFGQYQYLTNQIQNSSLSGDAHYDVDRHLDVYANVRYSHRTSFMQMAASPVTGSIYPSTLPSSFVLPAGNPYNYWGEDVDLYKRMNDLGPRRENNATDTYTVIAGGKGELWYGWNYDASMTYGWNQTTDSYNNMGNYAHLEQELGVQQLDPSDPNSAVVYNPTVCTSQPGCVLQNPFQPYSAAAANYGKFTEHDHAYYQLRDFNLRLNNDKVAKLPYKNGGNLGLAFGMEHRSEQLSYSPDPLVASGQTTGNTSSYTGGGFNVNEVYGEAQLTLLHNAPLARDLTVDAQGRWSSYNTFGSTQNWKSSIVWAPTRDVRFRATLGTSYRQPNVYELYGGSSLGYAAAVDPCAQADSYGGLSPNVIANCMRQGVNPATFVDANSGQVPTISGGNAKLQPETGRTYTIGAVLTPRWVRGLSVSVDYWHYTLKNMISPLQTQYILDGCYTGANPGYCSDISARTNTGQLTTVTGLDQNLGGLKTSGIDFDLDYRLRLSPMDMLTLSNNFQQIVSYLQQNEPGGAWFNYAGRLFYQGGVGILDGGGIPRVTDYATATWQHGPFALTYMMHYTGGMVWNNGTQDLTAKTAGQWRTPGIFSHDLTLAYRLRNWNFEAGVNNILDKKPPFVFDSASNTNLAQYSTLVVGRYVFLQAGVDF</sequence>
<proteinExistence type="predicted"/>
<gene>
    <name evidence="5" type="ORF">AAC691_15795</name>
</gene>
<keyword evidence="6" id="KW-1185">Reference proteome</keyword>
<comment type="subcellular location">
    <subcellularLocation>
        <location evidence="1">Cell outer membrane</location>
    </subcellularLocation>
</comment>
<evidence type="ECO:0000259" key="4">
    <source>
        <dbReference type="Pfam" id="PF00593"/>
    </source>
</evidence>
<organism evidence="5 6">
    <name type="scientific">Nguyenibacter vanlangensis</name>
    <dbReference type="NCBI Taxonomy" id="1216886"/>
    <lineage>
        <taxon>Bacteria</taxon>
        <taxon>Pseudomonadati</taxon>
        <taxon>Pseudomonadota</taxon>
        <taxon>Alphaproteobacteria</taxon>
        <taxon>Acetobacterales</taxon>
        <taxon>Acetobacteraceae</taxon>
        <taxon>Nguyenibacter</taxon>
    </lineage>
</organism>
<dbReference type="Proteomes" id="UP001449795">
    <property type="component" value="Chromosome"/>
</dbReference>
<accession>A0ABZ3D1U9</accession>
<dbReference type="InterPro" id="IPR000531">
    <property type="entry name" value="Beta-barrel_TonB"/>
</dbReference>
<reference evidence="5 6" key="1">
    <citation type="submission" date="2024-04" db="EMBL/GenBank/DDBJ databases">
        <title>Complete genome sequence of Nguyenibacter vanlangesis HBCM-1154, a strain capable of nitrogen fixation, IAA production, and phosphorus solubilization isolated from sugarcane soil.</title>
        <authorList>
            <person name="MY HANH P."/>
        </authorList>
    </citation>
    <scope>NUCLEOTIDE SEQUENCE [LARGE SCALE GENOMIC DNA]</scope>
    <source>
        <strain evidence="5 6">HBCM 1154</strain>
    </source>
</reference>
<evidence type="ECO:0000256" key="2">
    <source>
        <dbReference type="ARBA" id="ARBA00023136"/>
    </source>
</evidence>
<evidence type="ECO:0000313" key="5">
    <source>
        <dbReference type="EMBL" id="XAE41737.1"/>
    </source>
</evidence>
<dbReference type="PANTHER" id="PTHR47234">
    <property type="match status" value="1"/>
</dbReference>
<dbReference type="SUPFAM" id="SSF56935">
    <property type="entry name" value="Porins"/>
    <property type="match status" value="1"/>
</dbReference>
<dbReference type="EMBL" id="CP152276">
    <property type="protein sequence ID" value="XAE41737.1"/>
    <property type="molecule type" value="Genomic_DNA"/>
</dbReference>
<dbReference type="RefSeq" id="WP_342627610.1">
    <property type="nucleotide sequence ID" value="NZ_CP152276.1"/>
</dbReference>
<dbReference type="InterPro" id="IPR036942">
    <property type="entry name" value="Beta-barrel_TonB_sf"/>
</dbReference>
<keyword evidence="3" id="KW-0998">Cell outer membrane</keyword>
<dbReference type="Pfam" id="PF00593">
    <property type="entry name" value="TonB_dep_Rec_b-barrel"/>
    <property type="match status" value="1"/>
</dbReference>
<name>A0ABZ3D1U9_9PROT</name>
<protein>
    <submittedName>
        <fullName evidence="5">TonB-dependent receptor</fullName>
    </submittedName>
</protein>
<keyword evidence="2" id="KW-0472">Membrane</keyword>
<evidence type="ECO:0000256" key="1">
    <source>
        <dbReference type="ARBA" id="ARBA00004442"/>
    </source>
</evidence>
<evidence type="ECO:0000313" key="6">
    <source>
        <dbReference type="Proteomes" id="UP001449795"/>
    </source>
</evidence>
<keyword evidence="5" id="KW-0675">Receptor</keyword>
<evidence type="ECO:0000256" key="3">
    <source>
        <dbReference type="ARBA" id="ARBA00023237"/>
    </source>
</evidence>
<dbReference type="PANTHER" id="PTHR47234:SF2">
    <property type="entry name" value="TONB-DEPENDENT RECEPTOR"/>
    <property type="match status" value="1"/>
</dbReference>
<dbReference type="Gene3D" id="2.40.170.20">
    <property type="entry name" value="TonB-dependent receptor, beta-barrel domain"/>
    <property type="match status" value="1"/>
</dbReference>
<feature type="domain" description="TonB-dependent receptor-like beta-barrel" evidence="4">
    <location>
        <begin position="195"/>
        <end position="727"/>
    </location>
</feature>